<keyword evidence="4" id="KW-0560">Oxidoreductase</keyword>
<dbReference type="InterPro" id="IPR017972">
    <property type="entry name" value="Cyt_P450_CS"/>
</dbReference>
<dbReference type="HOGENOM" id="CLU_001570_15_5_1"/>
<dbReference type="GO" id="GO:0020037">
    <property type="term" value="F:heme binding"/>
    <property type="evidence" value="ECO:0007669"/>
    <property type="project" value="InterPro"/>
</dbReference>
<keyword evidence="6" id="KW-1185">Reference proteome</keyword>
<dbReference type="OMA" id="TMWATIL"/>
<dbReference type="PROSITE" id="PS00086">
    <property type="entry name" value="CYTOCHROME_P450"/>
    <property type="match status" value="1"/>
</dbReference>
<dbReference type="GO" id="GO:0048868">
    <property type="term" value="P:pollen tube development"/>
    <property type="evidence" value="ECO:0000318"/>
    <property type="project" value="GO_Central"/>
</dbReference>
<dbReference type="InterPro" id="IPR002401">
    <property type="entry name" value="Cyt_P450_E_grp-I"/>
</dbReference>
<dbReference type="Gramene" id="EFJ05402">
    <property type="protein sequence ID" value="EFJ05402"/>
    <property type="gene ID" value="SELMODRAFT_1840"/>
</dbReference>
<dbReference type="Proteomes" id="UP000001514">
    <property type="component" value="Unassembled WGS sequence"/>
</dbReference>
<dbReference type="STRING" id="88036.D8TD46"/>
<reference evidence="5 6" key="1">
    <citation type="journal article" date="2011" name="Science">
        <title>The Selaginella genome identifies genetic changes associated with the evolution of vascular plants.</title>
        <authorList>
            <person name="Banks J.A."/>
            <person name="Nishiyama T."/>
            <person name="Hasebe M."/>
            <person name="Bowman J.L."/>
            <person name="Gribskov M."/>
            <person name="dePamphilis C."/>
            <person name="Albert V.A."/>
            <person name="Aono N."/>
            <person name="Aoyama T."/>
            <person name="Ambrose B.A."/>
            <person name="Ashton N.W."/>
            <person name="Axtell M.J."/>
            <person name="Barker E."/>
            <person name="Barker M.S."/>
            <person name="Bennetzen J.L."/>
            <person name="Bonawitz N.D."/>
            <person name="Chapple C."/>
            <person name="Cheng C."/>
            <person name="Correa L.G."/>
            <person name="Dacre M."/>
            <person name="DeBarry J."/>
            <person name="Dreyer I."/>
            <person name="Elias M."/>
            <person name="Engstrom E.M."/>
            <person name="Estelle M."/>
            <person name="Feng L."/>
            <person name="Finet C."/>
            <person name="Floyd S.K."/>
            <person name="Frommer W.B."/>
            <person name="Fujita T."/>
            <person name="Gramzow L."/>
            <person name="Gutensohn M."/>
            <person name="Harholt J."/>
            <person name="Hattori M."/>
            <person name="Heyl A."/>
            <person name="Hirai T."/>
            <person name="Hiwatashi Y."/>
            <person name="Ishikawa M."/>
            <person name="Iwata M."/>
            <person name="Karol K.G."/>
            <person name="Koehler B."/>
            <person name="Kolukisaoglu U."/>
            <person name="Kubo M."/>
            <person name="Kurata T."/>
            <person name="Lalonde S."/>
            <person name="Li K."/>
            <person name="Li Y."/>
            <person name="Litt A."/>
            <person name="Lyons E."/>
            <person name="Manning G."/>
            <person name="Maruyama T."/>
            <person name="Michael T.P."/>
            <person name="Mikami K."/>
            <person name="Miyazaki S."/>
            <person name="Morinaga S."/>
            <person name="Murata T."/>
            <person name="Mueller-Roeber B."/>
            <person name="Nelson D.R."/>
            <person name="Obara M."/>
            <person name="Oguri Y."/>
            <person name="Olmstead R.G."/>
            <person name="Onodera N."/>
            <person name="Petersen B.L."/>
            <person name="Pils B."/>
            <person name="Prigge M."/>
            <person name="Rensing S.A."/>
            <person name="Riano-Pachon D.M."/>
            <person name="Roberts A.W."/>
            <person name="Sato Y."/>
            <person name="Scheller H.V."/>
            <person name="Schulz B."/>
            <person name="Schulz C."/>
            <person name="Shakirov E.V."/>
            <person name="Shibagaki N."/>
            <person name="Shinohara N."/>
            <person name="Shippen D.E."/>
            <person name="Soerensen I."/>
            <person name="Sotooka R."/>
            <person name="Sugimoto N."/>
            <person name="Sugita M."/>
            <person name="Sumikawa N."/>
            <person name="Tanurdzic M."/>
            <person name="Theissen G."/>
            <person name="Ulvskov P."/>
            <person name="Wakazuki S."/>
            <person name="Weng J.K."/>
            <person name="Willats W.W."/>
            <person name="Wipf D."/>
            <person name="Wolf P.G."/>
            <person name="Yang L."/>
            <person name="Zimmer A.D."/>
            <person name="Zhu Q."/>
            <person name="Mitros T."/>
            <person name="Hellsten U."/>
            <person name="Loque D."/>
            <person name="Otillar R."/>
            <person name="Salamov A."/>
            <person name="Schmutz J."/>
            <person name="Shapiro H."/>
            <person name="Lindquist E."/>
            <person name="Lucas S."/>
            <person name="Rokhsar D."/>
            <person name="Grigoriev I.V."/>
        </authorList>
    </citation>
    <scope>NUCLEOTIDE SEQUENCE [LARGE SCALE GENOMIC DNA]</scope>
</reference>
<dbReference type="AlphaFoldDB" id="D8TD46"/>
<dbReference type="InterPro" id="IPR001128">
    <property type="entry name" value="Cyt_P450"/>
</dbReference>
<evidence type="ECO:0000313" key="6">
    <source>
        <dbReference type="Proteomes" id="UP000001514"/>
    </source>
</evidence>
<keyword evidence="2 3" id="KW-0408">Iron</keyword>
<feature type="binding site" description="axial binding residue" evidence="3">
    <location>
        <position position="408"/>
    </location>
    <ligand>
        <name>heme</name>
        <dbReference type="ChEBI" id="CHEBI:30413"/>
    </ligand>
    <ligandPart>
        <name>Fe</name>
        <dbReference type="ChEBI" id="CHEBI:18248"/>
    </ligandPart>
</feature>
<evidence type="ECO:0000256" key="2">
    <source>
        <dbReference type="ARBA" id="ARBA00023004"/>
    </source>
</evidence>
<dbReference type="PANTHER" id="PTHR24286">
    <property type="entry name" value="CYTOCHROME P450 26"/>
    <property type="match status" value="1"/>
</dbReference>
<dbReference type="PRINTS" id="PR00385">
    <property type="entry name" value="P450"/>
</dbReference>
<sequence>LRNFNRFWYEPKLKPGQAPLPPGSLGWPIFGNMASFLRAFKSHNPDSFITKYLHKYDRTGVYKAFLFWQPTVLATTPETCKVVLSRDSLFETGWPSSTRRLIGTRSFAGVTGEEHLKLRRLTEPALSNPKALEDYIPRMSSNIKSCLEEWSCQERTLLLREMRKYAFRTIHDILFSKDSGLDVEEVSSLYYEGNQGIRSLPINLPGTSYNRALKARKKLDVLLHRVLNKRRFSEKPEKTDTLSLLMDATDENGKHLDDKQIVDLLVMYLNAGHDSTAHLILWLLIFLLKHEIVYDKVKEEQELIASQKPLGDSLSLSDVKKMSYLSRVINETLRVANISPMVFRRAVTDVEVNGFTIPKGWYVEPWLRQVHMDPAVHSNPQNFDPDRWARNEVRPFTHLPFGLGSRTCPGNELAKLEACIIVHHLVLGYDVKPLNPDCEVTFLPHPRPKDYFPVQVRR</sequence>
<dbReference type="GO" id="GO:0004497">
    <property type="term" value="F:monooxygenase activity"/>
    <property type="evidence" value="ECO:0000318"/>
    <property type="project" value="GO_Central"/>
</dbReference>
<comment type="cofactor">
    <cofactor evidence="3">
        <name>heme</name>
        <dbReference type="ChEBI" id="CHEBI:30413"/>
    </cofactor>
</comment>
<comment type="similarity">
    <text evidence="4">Belongs to the cytochrome P450 family.</text>
</comment>
<dbReference type="FunCoup" id="D8TD46">
    <property type="interactions" value="370"/>
</dbReference>
<feature type="non-terminal residue" evidence="5">
    <location>
        <position position="458"/>
    </location>
</feature>
<dbReference type="Pfam" id="PF00067">
    <property type="entry name" value="p450"/>
    <property type="match status" value="1"/>
</dbReference>
<name>D8TD46_SELML</name>
<dbReference type="SUPFAM" id="SSF48264">
    <property type="entry name" value="Cytochrome P450"/>
    <property type="match status" value="1"/>
</dbReference>
<proteinExistence type="inferred from homology"/>
<gene>
    <name evidence="5" type="ORF">SELMODRAFT_1840</name>
</gene>
<keyword evidence="4" id="KW-0503">Monooxygenase</keyword>
<dbReference type="KEGG" id="smo:SELMODRAFT_1840"/>
<keyword evidence="1 3" id="KW-0479">Metal-binding</keyword>
<dbReference type="GO" id="GO:0016705">
    <property type="term" value="F:oxidoreductase activity, acting on paired donors, with incorporation or reduction of molecular oxygen"/>
    <property type="evidence" value="ECO:0007669"/>
    <property type="project" value="InterPro"/>
</dbReference>
<evidence type="ECO:0000256" key="3">
    <source>
        <dbReference type="PIRSR" id="PIRSR602401-1"/>
    </source>
</evidence>
<evidence type="ECO:0000313" key="5">
    <source>
        <dbReference type="EMBL" id="EFJ05402.1"/>
    </source>
</evidence>
<organism evidence="6">
    <name type="scientific">Selaginella moellendorffii</name>
    <name type="common">Spikemoss</name>
    <dbReference type="NCBI Taxonomy" id="88036"/>
    <lineage>
        <taxon>Eukaryota</taxon>
        <taxon>Viridiplantae</taxon>
        <taxon>Streptophyta</taxon>
        <taxon>Embryophyta</taxon>
        <taxon>Tracheophyta</taxon>
        <taxon>Lycopodiopsida</taxon>
        <taxon>Selaginellales</taxon>
        <taxon>Selaginellaceae</taxon>
        <taxon>Selaginella</taxon>
    </lineage>
</organism>
<dbReference type="InParanoid" id="D8TD46"/>
<protein>
    <submittedName>
        <fullName evidence="5">Uncharacterized protein</fullName>
    </submittedName>
</protein>
<dbReference type="GO" id="GO:0005506">
    <property type="term" value="F:iron ion binding"/>
    <property type="evidence" value="ECO:0007669"/>
    <property type="project" value="InterPro"/>
</dbReference>
<dbReference type="PANTHER" id="PTHR24286:SF356">
    <property type="entry name" value="ENT-KAURENOIC ACID OXIDASE 2"/>
    <property type="match status" value="1"/>
</dbReference>
<evidence type="ECO:0000256" key="1">
    <source>
        <dbReference type="ARBA" id="ARBA00022723"/>
    </source>
</evidence>
<evidence type="ECO:0000256" key="4">
    <source>
        <dbReference type="RuleBase" id="RU000461"/>
    </source>
</evidence>
<keyword evidence="3 4" id="KW-0349">Heme</keyword>
<accession>D8TD46</accession>
<dbReference type="eggNOG" id="KOG0157">
    <property type="taxonomic scope" value="Eukaryota"/>
</dbReference>
<dbReference type="Gene3D" id="1.10.630.10">
    <property type="entry name" value="Cytochrome P450"/>
    <property type="match status" value="1"/>
</dbReference>
<feature type="non-terminal residue" evidence="5">
    <location>
        <position position="1"/>
    </location>
</feature>
<dbReference type="InterPro" id="IPR036396">
    <property type="entry name" value="Cyt_P450_sf"/>
</dbReference>
<dbReference type="PRINTS" id="PR00463">
    <property type="entry name" value="EP450I"/>
</dbReference>
<dbReference type="OrthoDB" id="1470350at2759"/>
<dbReference type="EMBL" id="GL377726">
    <property type="protein sequence ID" value="EFJ05402.1"/>
    <property type="molecule type" value="Genomic_DNA"/>
</dbReference>